<dbReference type="EMBL" id="KB740954">
    <property type="protein sequence ID" value="ENN77079.1"/>
    <property type="molecule type" value="Genomic_DNA"/>
</dbReference>
<organism evidence="1">
    <name type="scientific">Dendroctonus ponderosae</name>
    <name type="common">Mountain pine beetle</name>
    <dbReference type="NCBI Taxonomy" id="77166"/>
    <lineage>
        <taxon>Eukaryota</taxon>
        <taxon>Metazoa</taxon>
        <taxon>Ecdysozoa</taxon>
        <taxon>Arthropoda</taxon>
        <taxon>Hexapoda</taxon>
        <taxon>Insecta</taxon>
        <taxon>Pterygota</taxon>
        <taxon>Neoptera</taxon>
        <taxon>Endopterygota</taxon>
        <taxon>Coleoptera</taxon>
        <taxon>Polyphaga</taxon>
        <taxon>Cucujiformia</taxon>
        <taxon>Curculionidae</taxon>
        <taxon>Scolytinae</taxon>
        <taxon>Dendroctonus</taxon>
    </lineage>
</organism>
<name>N6TA13_DENPD</name>
<feature type="non-terminal residue" evidence="1">
    <location>
        <position position="1"/>
    </location>
</feature>
<feature type="non-terminal residue" evidence="1">
    <location>
        <position position="129"/>
    </location>
</feature>
<dbReference type="InterPro" id="IPR004875">
    <property type="entry name" value="DDE_SF_endonuclease_dom"/>
</dbReference>
<dbReference type="AlphaFoldDB" id="N6TA13"/>
<proteinExistence type="predicted"/>
<dbReference type="GO" id="GO:0003676">
    <property type="term" value="F:nucleic acid binding"/>
    <property type="evidence" value="ECO:0007669"/>
    <property type="project" value="InterPro"/>
</dbReference>
<dbReference type="Pfam" id="PF03184">
    <property type="entry name" value="DDE_1"/>
    <property type="match status" value="1"/>
</dbReference>
<protein>
    <submittedName>
        <fullName evidence="1">Uncharacterized protein</fullName>
    </submittedName>
</protein>
<dbReference type="OMA" id="ECSHISI"/>
<gene>
    <name evidence="1" type="ORF">YQE_06414</name>
</gene>
<sequence length="129" mass="14305">MLNGAPPGTIRAANSSVHEAIHRSSILQNLIKSNGVVLLTFPPHTSHKLQPLDRTVFGPYKTYYNQAMNEWMLQNPGKPITLYQIAEIVGKAYPKAFTQHNITKEFSAIGIPSNTEIFGEDEFLGVLVI</sequence>
<evidence type="ECO:0000313" key="1">
    <source>
        <dbReference type="EMBL" id="ENN77079.1"/>
    </source>
</evidence>
<dbReference type="HOGENOM" id="CLU_1954169_0_0_1"/>
<accession>N6TA13</accession>
<reference evidence="1" key="1">
    <citation type="journal article" date="2013" name="Genome Biol.">
        <title>Draft genome of the mountain pine beetle, Dendroctonus ponderosae Hopkins, a major forest pest.</title>
        <authorList>
            <person name="Keeling C.I."/>
            <person name="Yuen M.M."/>
            <person name="Liao N.Y."/>
            <person name="Docking T.R."/>
            <person name="Chan S.K."/>
            <person name="Taylor G.A."/>
            <person name="Palmquist D.L."/>
            <person name="Jackman S.D."/>
            <person name="Nguyen A."/>
            <person name="Li M."/>
            <person name="Henderson H."/>
            <person name="Janes J.K."/>
            <person name="Zhao Y."/>
            <person name="Pandoh P."/>
            <person name="Moore R."/>
            <person name="Sperling F.A."/>
            <person name="Huber D.P."/>
            <person name="Birol I."/>
            <person name="Jones S.J."/>
            <person name="Bohlmann J."/>
        </authorList>
    </citation>
    <scope>NUCLEOTIDE SEQUENCE</scope>
</reference>